<organism evidence="7 8">
    <name type="scientific">Gregarina niphandrodes</name>
    <name type="common">Septate eugregarine</name>
    <dbReference type="NCBI Taxonomy" id="110365"/>
    <lineage>
        <taxon>Eukaryota</taxon>
        <taxon>Sar</taxon>
        <taxon>Alveolata</taxon>
        <taxon>Apicomplexa</taxon>
        <taxon>Conoidasida</taxon>
        <taxon>Gregarinasina</taxon>
        <taxon>Eugregarinorida</taxon>
        <taxon>Gregarinidae</taxon>
        <taxon>Gregarina</taxon>
    </lineage>
</organism>
<evidence type="ECO:0000256" key="2">
    <source>
        <dbReference type="ARBA" id="ARBA00022723"/>
    </source>
</evidence>
<evidence type="ECO:0000256" key="5">
    <source>
        <dbReference type="ARBA" id="ARBA00022990"/>
    </source>
</evidence>
<dbReference type="SUPFAM" id="SSF47473">
    <property type="entry name" value="EF-hand"/>
    <property type="match status" value="1"/>
</dbReference>
<dbReference type="Gene3D" id="1.10.238.10">
    <property type="entry name" value="EF-hand"/>
    <property type="match status" value="2"/>
</dbReference>
<dbReference type="PROSITE" id="PS00018">
    <property type="entry name" value="EF_HAND_1"/>
    <property type="match status" value="3"/>
</dbReference>
<dbReference type="PROSITE" id="PS50222">
    <property type="entry name" value="EF_HAND_2"/>
    <property type="match status" value="3"/>
</dbReference>
<gene>
    <name evidence="7" type="ORF">GNI_111450</name>
</gene>
<dbReference type="InterPro" id="IPR002048">
    <property type="entry name" value="EF_hand_dom"/>
</dbReference>
<comment type="caution">
    <text evidence="7">The sequence shown here is derived from an EMBL/GenBank/DDBJ whole genome shotgun (WGS) entry which is preliminary data.</text>
</comment>
<dbReference type="InterPro" id="IPR011992">
    <property type="entry name" value="EF-hand-dom_pair"/>
</dbReference>
<name>A0A023B3J3_GRENI</name>
<feature type="domain" description="EF-hand" evidence="6">
    <location>
        <begin position="9"/>
        <end position="44"/>
    </location>
</feature>
<dbReference type="PANTHER" id="PTHR23048:SF0">
    <property type="entry name" value="CALMODULIN LIKE 3"/>
    <property type="match status" value="1"/>
</dbReference>
<keyword evidence="4" id="KW-0106">Calcium</keyword>
<dbReference type="EMBL" id="AFNH02000832">
    <property type="protein sequence ID" value="EZG55535.1"/>
    <property type="molecule type" value="Genomic_DNA"/>
</dbReference>
<dbReference type="Pfam" id="PF13499">
    <property type="entry name" value="EF-hand_7"/>
    <property type="match status" value="2"/>
</dbReference>
<dbReference type="FunFam" id="1.10.238.10:FF:000527">
    <property type="entry name" value="Calmodulin-3"/>
    <property type="match status" value="1"/>
</dbReference>
<proteinExistence type="predicted"/>
<dbReference type="VEuPathDB" id="CryptoDB:GNI_111450"/>
<evidence type="ECO:0000256" key="3">
    <source>
        <dbReference type="ARBA" id="ARBA00022737"/>
    </source>
</evidence>
<evidence type="ECO:0000256" key="4">
    <source>
        <dbReference type="ARBA" id="ARBA00022837"/>
    </source>
</evidence>
<dbReference type="SMART" id="SM00054">
    <property type="entry name" value="EFh"/>
    <property type="match status" value="3"/>
</dbReference>
<evidence type="ECO:0000256" key="1">
    <source>
        <dbReference type="ARBA" id="ARBA00020786"/>
    </source>
</evidence>
<dbReference type="GO" id="GO:0016460">
    <property type="term" value="C:myosin II complex"/>
    <property type="evidence" value="ECO:0007669"/>
    <property type="project" value="TreeGrafter"/>
</dbReference>
<protein>
    <recommendedName>
        <fullName evidence="1">Calmodulin</fullName>
    </recommendedName>
</protein>
<sequence>MSEHHLSREVVNNFQEAFNLFDKDGDGTITAEELATVMRNLGQNPTESEVQDMMNEVDADGNGTIDFTEFLSVMARKVKDSDHKEELMAAFKVFDRDGDGVISSDELRGVMAALGETLTVEEVEEMMREASEGETGIDRIDYQGFVRMVMRKT</sequence>
<feature type="domain" description="EF-hand" evidence="6">
    <location>
        <begin position="82"/>
        <end position="117"/>
    </location>
</feature>
<dbReference type="PANTHER" id="PTHR23048">
    <property type="entry name" value="MYOSIN LIGHT CHAIN 1, 3"/>
    <property type="match status" value="1"/>
</dbReference>
<evidence type="ECO:0000313" key="7">
    <source>
        <dbReference type="EMBL" id="EZG55535.1"/>
    </source>
</evidence>
<accession>A0A023B3J3</accession>
<dbReference type="OrthoDB" id="26525at2759"/>
<reference evidence="7" key="1">
    <citation type="submission" date="2013-12" db="EMBL/GenBank/DDBJ databases">
        <authorList>
            <person name="Omoto C.K."/>
            <person name="Sibley D."/>
            <person name="Venepally P."/>
            <person name="Hadjithomas M."/>
            <person name="Karamycheva S."/>
            <person name="Brunk B."/>
            <person name="Roos D."/>
            <person name="Caler E."/>
            <person name="Lorenzi H."/>
        </authorList>
    </citation>
    <scope>NUCLEOTIDE SEQUENCE</scope>
</reference>
<dbReference type="AlphaFoldDB" id="A0A023B3J3"/>
<keyword evidence="8" id="KW-1185">Reference proteome</keyword>
<dbReference type="OMA" id="CACFACE"/>
<keyword evidence="5" id="KW-0007">Acetylation</keyword>
<dbReference type="RefSeq" id="XP_011131521.1">
    <property type="nucleotide sequence ID" value="XM_011133219.1"/>
</dbReference>
<dbReference type="InterPro" id="IPR018247">
    <property type="entry name" value="EF_Hand_1_Ca_BS"/>
</dbReference>
<evidence type="ECO:0000259" key="6">
    <source>
        <dbReference type="PROSITE" id="PS50222"/>
    </source>
</evidence>
<dbReference type="InterPro" id="IPR050230">
    <property type="entry name" value="CALM/Myosin/TropC-like"/>
</dbReference>
<dbReference type="GeneID" id="22913941"/>
<evidence type="ECO:0000313" key="8">
    <source>
        <dbReference type="Proteomes" id="UP000019763"/>
    </source>
</evidence>
<dbReference type="Proteomes" id="UP000019763">
    <property type="component" value="Unassembled WGS sequence"/>
</dbReference>
<dbReference type="eggNOG" id="KOG0027">
    <property type="taxonomic scope" value="Eukaryota"/>
</dbReference>
<feature type="domain" description="EF-hand" evidence="6">
    <location>
        <begin position="45"/>
        <end position="80"/>
    </location>
</feature>
<keyword evidence="3" id="KW-0677">Repeat</keyword>
<dbReference type="GO" id="GO:0005509">
    <property type="term" value="F:calcium ion binding"/>
    <property type="evidence" value="ECO:0007669"/>
    <property type="project" value="InterPro"/>
</dbReference>
<keyword evidence="2" id="KW-0479">Metal-binding</keyword>
<dbReference type="CDD" id="cd00051">
    <property type="entry name" value="EFh"/>
    <property type="match status" value="1"/>
</dbReference>